<dbReference type="AlphaFoldDB" id="A0A0M0KD01"/>
<comment type="caution">
    <text evidence="1">The sequence shown here is derived from an EMBL/GenBank/DDBJ whole genome shotgun (WGS) entry which is preliminary data.</text>
</comment>
<protein>
    <submittedName>
        <fullName evidence="1">Uncharacterized protein</fullName>
    </submittedName>
</protein>
<gene>
    <name evidence="1" type="ORF">AMD02_16905</name>
</gene>
<proteinExistence type="predicted"/>
<accession>A0A0M0KD01</accession>
<evidence type="ECO:0000313" key="1">
    <source>
        <dbReference type="EMBL" id="KOO36715.1"/>
    </source>
</evidence>
<sequence length="63" mass="7322">MGSFDRVAALDGFGKHAKDDRVRILAKKTDETSFFIGSPPKIVDYNFYYIIFFQIGTFYDKFL</sequence>
<reference evidence="1" key="1">
    <citation type="submission" date="2015-08" db="EMBL/GenBank/DDBJ databases">
        <title>Complete DNA Sequence of Pseudomonas syringae pv. actinidiae, the Causal Agent of Kiwifruit Canker Disease.</title>
        <authorList>
            <person name="Rikkerink E.H.A."/>
            <person name="Fineran P.C."/>
        </authorList>
    </citation>
    <scope>NUCLEOTIDE SEQUENCE</scope>
    <source>
        <strain evidence="1">DSM 13666</strain>
    </source>
</reference>
<dbReference type="EMBL" id="LILD01000004">
    <property type="protein sequence ID" value="KOO36715.1"/>
    <property type="molecule type" value="Genomic_DNA"/>
</dbReference>
<organism evidence="1">
    <name type="scientific">Halalkalibacterium halodurans</name>
    <name type="common">Bacillus halodurans</name>
    <dbReference type="NCBI Taxonomy" id="86665"/>
    <lineage>
        <taxon>Bacteria</taxon>
        <taxon>Bacillati</taxon>
        <taxon>Bacillota</taxon>
        <taxon>Bacilli</taxon>
        <taxon>Bacillales</taxon>
        <taxon>Bacillaceae</taxon>
        <taxon>Halalkalibacterium (ex Joshi et al. 2022)</taxon>
    </lineage>
</organism>
<name>A0A0M0KD01_ALKHA</name>